<organism evidence="2 3">
    <name type="scientific">Geovibrio thiophilus</name>
    <dbReference type="NCBI Taxonomy" id="139438"/>
    <lineage>
        <taxon>Bacteria</taxon>
        <taxon>Pseudomonadati</taxon>
        <taxon>Deferribacterota</taxon>
        <taxon>Deferribacteres</taxon>
        <taxon>Deferribacterales</taxon>
        <taxon>Geovibrionaceae</taxon>
        <taxon>Geovibrio</taxon>
    </lineage>
</organism>
<feature type="compositionally biased region" description="Polar residues" evidence="1">
    <location>
        <begin position="1"/>
        <end position="11"/>
    </location>
</feature>
<keyword evidence="3" id="KW-1185">Reference proteome</keyword>
<name>A0A3R5Y7R4_9BACT</name>
<evidence type="ECO:0000256" key="1">
    <source>
        <dbReference type="SAM" id="MobiDB-lite"/>
    </source>
</evidence>
<protein>
    <submittedName>
        <fullName evidence="2">Uncharacterized protein</fullName>
    </submittedName>
</protein>
<dbReference type="AlphaFoldDB" id="A0A3R5Y7R4"/>
<accession>A0A3R5Y7R4</accession>
<gene>
    <name evidence="2" type="ORF">EP073_10045</name>
</gene>
<dbReference type="KEGG" id="gtl:EP073_10045"/>
<dbReference type="RefSeq" id="WP_128467017.1">
    <property type="nucleotide sequence ID" value="NZ_CP035108.1"/>
</dbReference>
<proteinExistence type="predicted"/>
<dbReference type="Proteomes" id="UP000287502">
    <property type="component" value="Chromosome"/>
</dbReference>
<dbReference type="EMBL" id="CP035108">
    <property type="protein sequence ID" value="QAR33731.1"/>
    <property type="molecule type" value="Genomic_DNA"/>
</dbReference>
<feature type="compositionally biased region" description="Basic and acidic residues" evidence="1">
    <location>
        <begin position="13"/>
        <end position="27"/>
    </location>
</feature>
<reference evidence="2 3" key="1">
    <citation type="submission" date="2019-01" db="EMBL/GenBank/DDBJ databases">
        <title>Geovibrio thiophilus DSM 11263, complete genome.</title>
        <authorList>
            <person name="Spring S."/>
            <person name="Bunk B."/>
            <person name="Sproer C."/>
        </authorList>
    </citation>
    <scope>NUCLEOTIDE SEQUENCE [LARGE SCALE GENOMIC DNA]</scope>
    <source>
        <strain evidence="2 3">DSM 11263</strain>
    </source>
</reference>
<evidence type="ECO:0000313" key="3">
    <source>
        <dbReference type="Proteomes" id="UP000287502"/>
    </source>
</evidence>
<sequence>MDIRLNQTVKGLNQDKHSSAPQKETKAEGLDFEEILLEKTGSGFKESQAALIAGAARIFDEMAETWFSYEELLSGMDEGLFEDEYGFGSDNDNDELYRLEDLVKGRGYYSVDSVAKRLVDMVKDASGGRDTLQLADSLAEALRQTERNSGELPEALYEALDAASFRIRRG</sequence>
<evidence type="ECO:0000313" key="2">
    <source>
        <dbReference type="EMBL" id="QAR33731.1"/>
    </source>
</evidence>
<feature type="region of interest" description="Disordered" evidence="1">
    <location>
        <begin position="1"/>
        <end position="27"/>
    </location>
</feature>